<evidence type="ECO:0000313" key="1">
    <source>
        <dbReference type="EMBL" id="RMC08635.1"/>
    </source>
</evidence>
<sequence length="136" mass="15514">MDTILGHAEQTLVPVMGSNKYVLNATDDPLEEEFHLRWSPQGNPKFLLNSSQFSLGKRGLGYMRPRHSLLSTCWEGDLENRAEWMLLEAQRSLNMISALVASRKSTVEEWTWLVPAVLCFQQENNLGCGFVKEEQD</sequence>
<accession>A0A3M0K666</accession>
<gene>
    <name evidence="1" type="ORF">DUI87_14883</name>
</gene>
<dbReference type="AlphaFoldDB" id="A0A3M0K666"/>
<reference evidence="1 2" key="1">
    <citation type="submission" date="2018-07" db="EMBL/GenBank/DDBJ databases">
        <title>A high quality draft genome assembly of the barn swallow (H. rustica rustica).</title>
        <authorList>
            <person name="Formenti G."/>
            <person name="Chiara M."/>
            <person name="Poveda L."/>
            <person name="Francoijs K.-J."/>
            <person name="Bonisoli-Alquati A."/>
            <person name="Canova L."/>
            <person name="Gianfranceschi L."/>
            <person name="Horner D.S."/>
            <person name="Saino N."/>
        </authorList>
    </citation>
    <scope>NUCLEOTIDE SEQUENCE [LARGE SCALE GENOMIC DNA]</scope>
    <source>
        <strain evidence="1">Chelidonia</strain>
        <tissue evidence="1">Blood</tissue>
    </source>
</reference>
<keyword evidence="2" id="KW-1185">Reference proteome</keyword>
<dbReference type="EMBL" id="QRBI01000117">
    <property type="protein sequence ID" value="RMC08635.1"/>
    <property type="molecule type" value="Genomic_DNA"/>
</dbReference>
<comment type="caution">
    <text evidence="1">The sequence shown here is derived from an EMBL/GenBank/DDBJ whole genome shotgun (WGS) entry which is preliminary data.</text>
</comment>
<protein>
    <submittedName>
        <fullName evidence="1">Uncharacterized protein</fullName>
    </submittedName>
</protein>
<proteinExistence type="predicted"/>
<evidence type="ECO:0000313" key="2">
    <source>
        <dbReference type="Proteomes" id="UP000269221"/>
    </source>
</evidence>
<organism evidence="1 2">
    <name type="scientific">Hirundo rustica rustica</name>
    <dbReference type="NCBI Taxonomy" id="333673"/>
    <lineage>
        <taxon>Eukaryota</taxon>
        <taxon>Metazoa</taxon>
        <taxon>Chordata</taxon>
        <taxon>Craniata</taxon>
        <taxon>Vertebrata</taxon>
        <taxon>Euteleostomi</taxon>
        <taxon>Archelosauria</taxon>
        <taxon>Archosauria</taxon>
        <taxon>Dinosauria</taxon>
        <taxon>Saurischia</taxon>
        <taxon>Theropoda</taxon>
        <taxon>Coelurosauria</taxon>
        <taxon>Aves</taxon>
        <taxon>Neognathae</taxon>
        <taxon>Neoaves</taxon>
        <taxon>Telluraves</taxon>
        <taxon>Australaves</taxon>
        <taxon>Passeriformes</taxon>
        <taxon>Sylvioidea</taxon>
        <taxon>Hirundinidae</taxon>
        <taxon>Hirundo</taxon>
    </lineage>
</organism>
<name>A0A3M0K666_HIRRU</name>
<dbReference type="Proteomes" id="UP000269221">
    <property type="component" value="Unassembled WGS sequence"/>
</dbReference>